<evidence type="ECO:0000256" key="2">
    <source>
        <dbReference type="ARBA" id="ARBA00022475"/>
    </source>
</evidence>
<comment type="subcellular location">
    <subcellularLocation>
        <location evidence="1">Membrane</location>
        <topology evidence="1">Multi-pass membrane protein</topology>
    </subcellularLocation>
</comment>
<dbReference type="GO" id="GO:0004252">
    <property type="term" value="F:serine-type endopeptidase activity"/>
    <property type="evidence" value="ECO:0007669"/>
    <property type="project" value="InterPro"/>
</dbReference>
<feature type="transmembrane region" description="Helical" evidence="7">
    <location>
        <begin position="141"/>
        <end position="161"/>
    </location>
</feature>
<keyword evidence="5 7" id="KW-1133">Transmembrane helix</keyword>
<dbReference type="Gene3D" id="1.20.1540.10">
    <property type="entry name" value="Rhomboid-like"/>
    <property type="match status" value="1"/>
</dbReference>
<keyword evidence="3" id="KW-0997">Cell inner membrane</keyword>
<evidence type="ECO:0000256" key="1">
    <source>
        <dbReference type="ARBA" id="ARBA00004141"/>
    </source>
</evidence>
<dbReference type="PANTHER" id="PTHR43066:SF26">
    <property type="entry name" value="RHOMBOID PROTEASE GLPG"/>
    <property type="match status" value="1"/>
</dbReference>
<dbReference type="AlphaFoldDB" id="A0A6J4KSB9"/>
<evidence type="ECO:0000256" key="3">
    <source>
        <dbReference type="ARBA" id="ARBA00022519"/>
    </source>
</evidence>
<dbReference type="InterPro" id="IPR035952">
    <property type="entry name" value="Rhomboid-like_sf"/>
</dbReference>
<feature type="transmembrane region" description="Helical" evidence="7">
    <location>
        <begin position="196"/>
        <end position="220"/>
    </location>
</feature>
<evidence type="ECO:0000313" key="9">
    <source>
        <dbReference type="EMBL" id="CAA9312101.1"/>
    </source>
</evidence>
<sequence>MVLPVHDVNPTRRTPWVTRLLLVLNVVAFLLSPLAVAPLLGEPSPSSICAQVAFFDEYAAKPAEVVRNDAEDEAATGAAGRGPAGEVGCVTQSPPPYDKQPFLSVLSAMFLHGGWAHLLGNMLFLLVFGNNVEDRLGRLRFLAFYLGCGYAATYGFAVFFAGSTQPLVGASGAIAGVLGAYLVLFPRARVWSLLTFLFFLPVRLPAWLVLGSWFVLQYLYTRGAGLTEATGTAYLAHVIGFVVGVVLVWRLRGTGRPRPVPDPRWGPYAQR</sequence>
<dbReference type="PANTHER" id="PTHR43066">
    <property type="entry name" value="RHOMBOID-RELATED PROTEIN"/>
    <property type="match status" value="1"/>
</dbReference>
<proteinExistence type="predicted"/>
<dbReference type="Pfam" id="PF01694">
    <property type="entry name" value="Rhomboid"/>
    <property type="match status" value="1"/>
</dbReference>
<evidence type="ECO:0000256" key="4">
    <source>
        <dbReference type="ARBA" id="ARBA00022692"/>
    </source>
</evidence>
<gene>
    <name evidence="9" type="ORF">AVDCRST_MAG16-245</name>
</gene>
<evidence type="ECO:0000259" key="8">
    <source>
        <dbReference type="Pfam" id="PF01694"/>
    </source>
</evidence>
<feature type="transmembrane region" description="Helical" evidence="7">
    <location>
        <begin position="102"/>
        <end position="129"/>
    </location>
</feature>
<dbReference type="InterPro" id="IPR022764">
    <property type="entry name" value="Peptidase_S54_rhomboid_dom"/>
</dbReference>
<name>A0A6J4KSB9_9ACTN</name>
<evidence type="ECO:0000256" key="6">
    <source>
        <dbReference type="ARBA" id="ARBA00023136"/>
    </source>
</evidence>
<dbReference type="EMBL" id="CADCUE010000018">
    <property type="protein sequence ID" value="CAA9312101.1"/>
    <property type="molecule type" value="Genomic_DNA"/>
</dbReference>
<keyword evidence="9" id="KW-0378">Hydrolase</keyword>
<dbReference type="GO" id="GO:0006508">
    <property type="term" value="P:proteolysis"/>
    <property type="evidence" value="ECO:0007669"/>
    <property type="project" value="UniProtKB-KW"/>
</dbReference>
<reference evidence="9" key="1">
    <citation type="submission" date="2020-02" db="EMBL/GenBank/DDBJ databases">
        <authorList>
            <person name="Meier V. D."/>
        </authorList>
    </citation>
    <scope>NUCLEOTIDE SEQUENCE</scope>
    <source>
        <strain evidence="9">AVDCRST_MAG16</strain>
    </source>
</reference>
<evidence type="ECO:0000256" key="5">
    <source>
        <dbReference type="ARBA" id="ARBA00022989"/>
    </source>
</evidence>
<feature type="transmembrane region" description="Helical" evidence="7">
    <location>
        <begin position="232"/>
        <end position="249"/>
    </location>
</feature>
<feature type="transmembrane region" description="Helical" evidence="7">
    <location>
        <begin position="20"/>
        <end position="40"/>
    </location>
</feature>
<organism evidence="9">
    <name type="scientific">uncultured Frankineae bacterium</name>
    <dbReference type="NCBI Taxonomy" id="437475"/>
    <lineage>
        <taxon>Bacteria</taxon>
        <taxon>Bacillati</taxon>
        <taxon>Actinomycetota</taxon>
        <taxon>Actinomycetes</taxon>
        <taxon>Frankiales</taxon>
        <taxon>environmental samples</taxon>
    </lineage>
</organism>
<protein>
    <submittedName>
        <fullName evidence="9">FIG056164: rhomboid family serine protease</fullName>
    </submittedName>
</protein>
<feature type="transmembrane region" description="Helical" evidence="7">
    <location>
        <begin position="167"/>
        <end position="184"/>
    </location>
</feature>
<dbReference type="SUPFAM" id="SSF144091">
    <property type="entry name" value="Rhomboid-like"/>
    <property type="match status" value="1"/>
</dbReference>
<keyword evidence="6 7" id="KW-0472">Membrane</keyword>
<keyword evidence="2" id="KW-1003">Cell membrane</keyword>
<evidence type="ECO:0000256" key="7">
    <source>
        <dbReference type="SAM" id="Phobius"/>
    </source>
</evidence>
<keyword evidence="4 7" id="KW-0812">Transmembrane</keyword>
<accession>A0A6J4KSB9</accession>
<feature type="domain" description="Peptidase S54 rhomboid" evidence="8">
    <location>
        <begin position="103"/>
        <end position="251"/>
    </location>
</feature>
<keyword evidence="9" id="KW-0645">Protease</keyword>
<dbReference type="GO" id="GO:0016020">
    <property type="term" value="C:membrane"/>
    <property type="evidence" value="ECO:0007669"/>
    <property type="project" value="UniProtKB-SubCell"/>
</dbReference>